<protein>
    <submittedName>
        <fullName evidence="1">Uncharacterized protein</fullName>
    </submittedName>
</protein>
<reference evidence="1 2" key="1">
    <citation type="submission" date="2021-04" db="EMBL/GenBank/DDBJ databases">
        <title>Draft genome sequence of Paenibacillus cisolokensis, LC2-13A.</title>
        <authorList>
            <person name="Uke A."/>
            <person name="Chhe C."/>
            <person name="Baramee S."/>
            <person name="Kosugi A."/>
        </authorList>
    </citation>
    <scope>NUCLEOTIDE SEQUENCE [LARGE SCALE GENOMIC DNA]</scope>
    <source>
        <strain evidence="1 2">LC2-13A</strain>
    </source>
</reference>
<gene>
    <name evidence="1" type="ORF">PACILC2_00840</name>
</gene>
<evidence type="ECO:0000313" key="2">
    <source>
        <dbReference type="Proteomes" id="UP000680304"/>
    </source>
</evidence>
<comment type="caution">
    <text evidence="1">The sequence shown here is derived from an EMBL/GenBank/DDBJ whole genome shotgun (WGS) entry which is preliminary data.</text>
</comment>
<proteinExistence type="predicted"/>
<sequence length="85" mass="9620">MQTAPIITYEESVRLTQEILSQPPGDWTHKLDGVPVREVARLIVGSHGHVIVFFRGPDYCGRWPADQFDAQAITFVPEPEQLTLF</sequence>
<name>A0ABQ4N020_9BACL</name>
<keyword evidence="2" id="KW-1185">Reference proteome</keyword>
<organism evidence="1 2">
    <name type="scientific">Paenibacillus cisolokensis</name>
    <dbReference type="NCBI Taxonomy" id="1658519"/>
    <lineage>
        <taxon>Bacteria</taxon>
        <taxon>Bacillati</taxon>
        <taxon>Bacillota</taxon>
        <taxon>Bacilli</taxon>
        <taxon>Bacillales</taxon>
        <taxon>Paenibacillaceae</taxon>
        <taxon>Paenibacillus</taxon>
    </lineage>
</organism>
<dbReference type="EMBL" id="BOVJ01000003">
    <property type="protein sequence ID" value="GIQ61516.1"/>
    <property type="molecule type" value="Genomic_DNA"/>
</dbReference>
<evidence type="ECO:0000313" key="1">
    <source>
        <dbReference type="EMBL" id="GIQ61516.1"/>
    </source>
</evidence>
<accession>A0ABQ4N020</accession>
<dbReference type="Proteomes" id="UP000680304">
    <property type="component" value="Unassembled WGS sequence"/>
</dbReference>